<reference evidence="4" key="2">
    <citation type="submission" date="2025-09" db="UniProtKB">
        <authorList>
            <consortium name="Ensembl"/>
        </authorList>
    </citation>
    <scope>IDENTIFICATION</scope>
</reference>
<protein>
    <recommendedName>
        <fullName evidence="2">Fibroblast growth factor</fullName>
        <shortName evidence="2">FGF</shortName>
    </recommendedName>
</protein>
<dbReference type="SMART" id="SM00442">
    <property type="entry name" value="FGF"/>
    <property type="match status" value="1"/>
</dbReference>
<dbReference type="PROSITE" id="PS00247">
    <property type="entry name" value="HBGF_FGF"/>
    <property type="match status" value="1"/>
</dbReference>
<evidence type="ECO:0000256" key="1">
    <source>
        <dbReference type="ARBA" id="ARBA00007936"/>
    </source>
</evidence>
<dbReference type="Ensembl" id="ENSPMET00000025975.1">
    <property type="protein sequence ID" value="ENSPMEP00000032184.1"/>
    <property type="gene ID" value="ENSPMEG00000019840.1"/>
</dbReference>
<dbReference type="Proteomes" id="UP000261480">
    <property type="component" value="Unplaced"/>
</dbReference>
<accession>A0A3B3YY39</accession>
<dbReference type="GO" id="GO:0008083">
    <property type="term" value="F:growth factor activity"/>
    <property type="evidence" value="ECO:0007669"/>
    <property type="project" value="InterPro"/>
</dbReference>
<evidence type="ECO:0000313" key="4">
    <source>
        <dbReference type="Ensembl" id="ENSPMEP00000032184.1"/>
    </source>
</evidence>
<evidence type="ECO:0000256" key="2">
    <source>
        <dbReference type="RuleBase" id="RU049442"/>
    </source>
</evidence>
<dbReference type="PRINTS" id="PR00262">
    <property type="entry name" value="IL1HBGF"/>
</dbReference>
<dbReference type="Gene3D" id="2.80.10.50">
    <property type="match status" value="1"/>
</dbReference>
<feature type="region of interest" description="Disordered" evidence="3">
    <location>
        <begin position="1"/>
        <end position="52"/>
    </location>
</feature>
<dbReference type="SUPFAM" id="SSF50353">
    <property type="entry name" value="Cytokine"/>
    <property type="match status" value="1"/>
</dbReference>
<dbReference type="PANTHER" id="PTHR11486">
    <property type="entry name" value="FIBROBLAST GROWTH FACTOR"/>
    <property type="match status" value="1"/>
</dbReference>
<name>A0A3B3YY39_9TELE</name>
<dbReference type="AlphaFoldDB" id="A0A3B3YY39"/>
<reference evidence="4" key="1">
    <citation type="submission" date="2025-08" db="UniProtKB">
        <authorList>
            <consortium name="Ensembl"/>
        </authorList>
    </citation>
    <scope>IDENTIFICATION</scope>
</reference>
<dbReference type="Pfam" id="PF00167">
    <property type="entry name" value="FGF"/>
    <property type="match status" value="1"/>
</dbReference>
<dbReference type="STRING" id="48701.ENSPMEP00000032184"/>
<organism evidence="4 5">
    <name type="scientific">Poecilia mexicana</name>
    <dbReference type="NCBI Taxonomy" id="48701"/>
    <lineage>
        <taxon>Eukaryota</taxon>
        <taxon>Metazoa</taxon>
        <taxon>Chordata</taxon>
        <taxon>Craniata</taxon>
        <taxon>Vertebrata</taxon>
        <taxon>Euteleostomi</taxon>
        <taxon>Actinopterygii</taxon>
        <taxon>Neopterygii</taxon>
        <taxon>Teleostei</taxon>
        <taxon>Neoteleostei</taxon>
        <taxon>Acanthomorphata</taxon>
        <taxon>Ovalentaria</taxon>
        <taxon>Atherinomorphae</taxon>
        <taxon>Cyprinodontiformes</taxon>
        <taxon>Poeciliidae</taxon>
        <taxon>Poeciliinae</taxon>
        <taxon>Poecilia</taxon>
    </lineage>
</organism>
<proteinExistence type="inferred from homology"/>
<comment type="similarity">
    <text evidence="1 2">Belongs to the heparin-binding growth factors family.</text>
</comment>
<sequence length="184" mass="20822">MTNLFQPKNKRKKGGHVDTHMTFPQRTPPRPEQSGGEQVDRPLSLQQNQDLSSLPERRTRVKLYCQNGGYHLKIAQDGTVTGVREEDDQYIIMKPKAVAIGVIVIQGEQSEKYLSMNDKGELSGKETLSDECNFLEHIEPNGYTTFRSQKYTWYVGLKANGTPMKGPETHQGMKNVLFLPRQAA</sequence>
<evidence type="ECO:0000256" key="3">
    <source>
        <dbReference type="SAM" id="MobiDB-lite"/>
    </source>
</evidence>
<dbReference type="InterPro" id="IPR002209">
    <property type="entry name" value="Fibroblast_GF_fam"/>
</dbReference>
<keyword evidence="5" id="KW-1185">Reference proteome</keyword>
<dbReference type="PRINTS" id="PR00263">
    <property type="entry name" value="HBGFFGF"/>
</dbReference>
<evidence type="ECO:0000313" key="5">
    <source>
        <dbReference type="Proteomes" id="UP000261480"/>
    </source>
</evidence>
<feature type="compositionally biased region" description="Low complexity" evidence="3">
    <location>
        <begin position="43"/>
        <end position="52"/>
    </location>
</feature>
<dbReference type="InterPro" id="IPR008996">
    <property type="entry name" value="IL1/FGF"/>
</dbReference>